<keyword evidence="2" id="KW-0560">Oxidoreductase</keyword>
<feature type="domain" description="Transketolase-like pyrimidine-binding" evidence="4">
    <location>
        <begin position="19"/>
        <end position="194"/>
    </location>
</feature>
<evidence type="ECO:0000313" key="6">
    <source>
        <dbReference type="Proteomes" id="UP000036771"/>
    </source>
</evidence>
<dbReference type="SUPFAM" id="SSF52922">
    <property type="entry name" value="TK C-terminal domain-like"/>
    <property type="match status" value="1"/>
</dbReference>
<keyword evidence="5" id="KW-0670">Pyruvate</keyword>
<reference evidence="5 6" key="1">
    <citation type="submission" date="2015-03" db="EMBL/GenBank/DDBJ databases">
        <title>Caedibacter varicaedens, whole genome shotgun sequence.</title>
        <authorList>
            <person name="Suzuki H."/>
            <person name="Dapper A.L."/>
            <person name="Gibson A.K."/>
            <person name="Jackson C."/>
            <person name="Lee H."/>
            <person name="Pejaver V.R."/>
            <person name="Doak T."/>
            <person name="Lynch M."/>
        </authorList>
    </citation>
    <scope>NUCLEOTIDE SEQUENCE [LARGE SCALE GENOMIC DNA]</scope>
</reference>
<dbReference type="Pfam" id="PF02780">
    <property type="entry name" value="Transketolase_C"/>
    <property type="match status" value="1"/>
</dbReference>
<dbReference type="Pfam" id="PF02779">
    <property type="entry name" value="Transket_pyr"/>
    <property type="match status" value="1"/>
</dbReference>
<dbReference type="InterPro" id="IPR005475">
    <property type="entry name" value="Transketolase-like_Pyr-bd"/>
</dbReference>
<name>A0A0K8MEL2_9PROT</name>
<accession>A0A0K8MEL2</accession>
<sequence>MSMRLLDPNKQNINGQQLTSYSEAIQIAFEYLLEKYPEVFILGQGVWSPWYVGTTMKGLDKKFGKERVIDSPVSEWACTGLGVGASLFGYKPIIIHPRMDFMVLASDPLVNQAAKWSYMLGGQANPQVTIRAIINRGGEQGAQHSQALHSWYAHIPGLRVVMPSTPKDARDLLISSVLCKDPVIYIDDRWLYDQKEMLSPIEELDLSKEKPQILKEGKDITIVGSSYSSYLAMQAAKELEKQRIFAEVIDLRILNPIDYNIIVKSVEKTNRLMVVDGSWKNCGIAGEVIASVVERIDPRILKSKPSRITLPDSPAPTSKVLEDIYYPKIDRIVQNIELIVKTPSKLSNNIF</sequence>
<proteinExistence type="predicted"/>
<keyword evidence="3" id="KW-0786">Thiamine pyrophosphate</keyword>
<dbReference type="SUPFAM" id="SSF52518">
    <property type="entry name" value="Thiamin diphosphate-binding fold (THDP-binding)"/>
    <property type="match status" value="1"/>
</dbReference>
<dbReference type="EMBL" id="BBVC01000042">
    <property type="protein sequence ID" value="GAO98324.1"/>
    <property type="molecule type" value="Genomic_DNA"/>
</dbReference>
<keyword evidence="6" id="KW-1185">Reference proteome</keyword>
<evidence type="ECO:0000313" key="5">
    <source>
        <dbReference type="EMBL" id="GAO98324.1"/>
    </source>
</evidence>
<organism evidence="5 6">
    <name type="scientific">Caedimonas varicaedens</name>
    <dbReference type="NCBI Taxonomy" id="1629334"/>
    <lineage>
        <taxon>Bacteria</taxon>
        <taxon>Pseudomonadati</taxon>
        <taxon>Pseudomonadota</taxon>
        <taxon>Alphaproteobacteria</taxon>
        <taxon>Holosporales</taxon>
        <taxon>Caedimonadaceae</taxon>
        <taxon>Caedimonas</taxon>
    </lineage>
</organism>
<dbReference type="GO" id="GO:0016491">
    <property type="term" value="F:oxidoreductase activity"/>
    <property type="evidence" value="ECO:0007669"/>
    <property type="project" value="UniProtKB-KW"/>
</dbReference>
<dbReference type="InterPro" id="IPR009014">
    <property type="entry name" value="Transketo_C/PFOR_II"/>
</dbReference>
<dbReference type="AlphaFoldDB" id="A0A0K8MEL2"/>
<dbReference type="PANTHER" id="PTHR43257:SF2">
    <property type="entry name" value="PYRUVATE DEHYDROGENASE E1 COMPONENT SUBUNIT BETA"/>
    <property type="match status" value="1"/>
</dbReference>
<evidence type="ECO:0000259" key="4">
    <source>
        <dbReference type="SMART" id="SM00861"/>
    </source>
</evidence>
<dbReference type="STRING" id="1629334.Cva_00973"/>
<dbReference type="PANTHER" id="PTHR43257">
    <property type="entry name" value="PYRUVATE DEHYDROGENASE E1 COMPONENT BETA SUBUNIT"/>
    <property type="match status" value="1"/>
</dbReference>
<dbReference type="Gene3D" id="3.40.50.920">
    <property type="match status" value="1"/>
</dbReference>
<dbReference type="Gene3D" id="3.40.50.970">
    <property type="match status" value="1"/>
</dbReference>
<evidence type="ECO:0000256" key="2">
    <source>
        <dbReference type="ARBA" id="ARBA00023002"/>
    </source>
</evidence>
<protein>
    <submittedName>
        <fullName evidence="5">Pyruvate dehydrogenase E1 component subunit beta</fullName>
    </submittedName>
</protein>
<dbReference type="InterPro" id="IPR029061">
    <property type="entry name" value="THDP-binding"/>
</dbReference>
<comment type="caution">
    <text evidence="5">The sequence shown here is derived from an EMBL/GenBank/DDBJ whole genome shotgun (WGS) entry which is preliminary data.</text>
</comment>
<evidence type="ECO:0000256" key="3">
    <source>
        <dbReference type="ARBA" id="ARBA00023052"/>
    </source>
</evidence>
<dbReference type="SMART" id="SM00861">
    <property type="entry name" value="Transket_pyr"/>
    <property type="match status" value="1"/>
</dbReference>
<comment type="cofactor">
    <cofactor evidence="1">
        <name>thiamine diphosphate</name>
        <dbReference type="ChEBI" id="CHEBI:58937"/>
    </cofactor>
</comment>
<gene>
    <name evidence="5" type="primary">pdhB</name>
    <name evidence="5" type="ORF">Cva_00973</name>
</gene>
<dbReference type="InterPro" id="IPR033248">
    <property type="entry name" value="Transketolase_C"/>
</dbReference>
<evidence type="ECO:0000256" key="1">
    <source>
        <dbReference type="ARBA" id="ARBA00001964"/>
    </source>
</evidence>
<dbReference type="Proteomes" id="UP000036771">
    <property type="component" value="Unassembled WGS sequence"/>
</dbReference>